<dbReference type="InterPro" id="IPR029063">
    <property type="entry name" value="SAM-dependent_MTases_sf"/>
</dbReference>
<dbReference type="EMBL" id="LRBV02000004">
    <property type="status" value="NOT_ANNOTATED_CDS"/>
    <property type="molecule type" value="Genomic_DNA"/>
</dbReference>
<dbReference type="GO" id="GO:0070042">
    <property type="term" value="F:rRNA (uridine-N3-)-methyltransferase activity"/>
    <property type="evidence" value="ECO:0007669"/>
    <property type="project" value="InterPro"/>
</dbReference>
<dbReference type="FunFam" id="3.40.50.150:FF:000440">
    <property type="entry name" value="Os09g0479300 protein"/>
    <property type="match status" value="1"/>
</dbReference>
<evidence type="ECO:0000259" key="1">
    <source>
        <dbReference type="Pfam" id="PF10354"/>
    </source>
</evidence>
<gene>
    <name evidence="2" type="primary">LOC115983226</name>
</gene>
<dbReference type="SUPFAM" id="SSF53335">
    <property type="entry name" value="S-adenosyl-L-methionine-dependent methyltransferases"/>
    <property type="match status" value="1"/>
</dbReference>
<dbReference type="InterPro" id="IPR019446">
    <property type="entry name" value="BMT5-like"/>
</dbReference>
<dbReference type="Gene3D" id="3.40.50.150">
    <property type="entry name" value="Vaccinia Virus protein VP39"/>
    <property type="match status" value="1"/>
</dbReference>
<dbReference type="GO" id="GO:0005737">
    <property type="term" value="C:cytoplasm"/>
    <property type="evidence" value="ECO:0007669"/>
    <property type="project" value="TreeGrafter"/>
</dbReference>
<dbReference type="Pfam" id="PF10354">
    <property type="entry name" value="BMT5-like"/>
    <property type="match status" value="1"/>
</dbReference>
<sequence length="216" mass="25346">MGKKKEKKIQHYSSSQKILLVGEGDFSFSACLARAFRSAANMVATSLDSKDTLLTKHRSCVPHLEDLKRRGCLVLHEVDVYDMKQHPTLMSMKFDVIIFNFPHAGHFSWLCERDEELKEMHKELVQAFFNSARKMLNRDGEVHVAHRDDYPYYEWKIEELSKRAGLYLKEKVEFYKVDYPGYHNKRGGDIECNKTFPLKSCFTFKFSLQKKYRSNA</sequence>
<accession>A0A7N2R3I3</accession>
<dbReference type="OMA" id="KHETSHE"/>
<dbReference type="PANTHER" id="PTHR11538:SF64">
    <property type="entry name" value="25S RRNA (URIDINE-N(3))-METHYLTRANSFERASE BMT5-LIKE DOMAIN-CONTAINING PROTEIN"/>
    <property type="match status" value="1"/>
</dbReference>
<dbReference type="EnsemblPlants" id="QL04p066683:mrna">
    <property type="protein sequence ID" value="QL04p066683:mrna"/>
    <property type="gene ID" value="QL04p066683"/>
</dbReference>
<dbReference type="Proteomes" id="UP000594261">
    <property type="component" value="Chromosome 4"/>
</dbReference>
<proteinExistence type="predicted"/>
<protein>
    <recommendedName>
        <fullName evidence="1">25S rRNA (uridine-N(3))-methyltransferase BMT5-like domain-containing protein</fullName>
    </recommendedName>
</protein>
<evidence type="ECO:0000313" key="2">
    <source>
        <dbReference type="EnsemblPlants" id="QL04p066683:mrna"/>
    </source>
</evidence>
<name>A0A7N2R3I3_QUELO</name>
<dbReference type="OrthoDB" id="273345at2759"/>
<feature type="domain" description="25S rRNA (uridine-N(3))-methyltransferase BMT5-like" evidence="1">
    <location>
        <begin position="19"/>
        <end position="186"/>
    </location>
</feature>
<dbReference type="GO" id="GO:0070475">
    <property type="term" value="P:rRNA base methylation"/>
    <property type="evidence" value="ECO:0007669"/>
    <property type="project" value="InterPro"/>
</dbReference>
<dbReference type="RefSeq" id="XP_030961724.1">
    <property type="nucleotide sequence ID" value="XM_031105864.1"/>
</dbReference>
<dbReference type="InParanoid" id="A0A7N2R3I3"/>
<dbReference type="GeneID" id="115983226"/>
<dbReference type="Gramene" id="QL04p066683:mrna">
    <property type="protein sequence ID" value="QL04p066683:mrna"/>
    <property type="gene ID" value="QL04p066683"/>
</dbReference>
<dbReference type="KEGG" id="qlo:115983226"/>
<evidence type="ECO:0000313" key="3">
    <source>
        <dbReference type="Proteomes" id="UP000594261"/>
    </source>
</evidence>
<reference evidence="2 3" key="1">
    <citation type="journal article" date="2016" name="G3 (Bethesda)">
        <title>First Draft Assembly and Annotation of the Genome of a California Endemic Oak Quercus lobata Nee (Fagaceae).</title>
        <authorList>
            <person name="Sork V.L."/>
            <person name="Fitz-Gibbon S.T."/>
            <person name="Puiu D."/>
            <person name="Crepeau M."/>
            <person name="Gugger P.F."/>
            <person name="Sherman R."/>
            <person name="Stevens K."/>
            <person name="Langley C.H."/>
            <person name="Pellegrini M."/>
            <person name="Salzberg S.L."/>
        </authorList>
    </citation>
    <scope>NUCLEOTIDE SEQUENCE [LARGE SCALE GENOMIC DNA]</scope>
    <source>
        <strain evidence="2 3">cv. SW786</strain>
    </source>
</reference>
<organism evidence="2 3">
    <name type="scientific">Quercus lobata</name>
    <name type="common">Valley oak</name>
    <dbReference type="NCBI Taxonomy" id="97700"/>
    <lineage>
        <taxon>Eukaryota</taxon>
        <taxon>Viridiplantae</taxon>
        <taxon>Streptophyta</taxon>
        <taxon>Embryophyta</taxon>
        <taxon>Tracheophyta</taxon>
        <taxon>Spermatophyta</taxon>
        <taxon>Magnoliopsida</taxon>
        <taxon>eudicotyledons</taxon>
        <taxon>Gunneridae</taxon>
        <taxon>Pentapetalae</taxon>
        <taxon>rosids</taxon>
        <taxon>fabids</taxon>
        <taxon>Fagales</taxon>
        <taxon>Fagaceae</taxon>
        <taxon>Quercus</taxon>
    </lineage>
</organism>
<dbReference type="AlphaFoldDB" id="A0A7N2R3I3"/>
<dbReference type="PANTHER" id="PTHR11538">
    <property type="entry name" value="PHENYLALANYL-TRNA SYNTHETASE"/>
    <property type="match status" value="1"/>
</dbReference>
<keyword evidence="3" id="KW-1185">Reference proteome</keyword>
<reference evidence="2" key="2">
    <citation type="submission" date="2021-01" db="UniProtKB">
        <authorList>
            <consortium name="EnsemblPlants"/>
        </authorList>
    </citation>
    <scope>IDENTIFICATION</scope>
</reference>